<proteinExistence type="predicted"/>
<dbReference type="AlphaFoldDB" id="A0AAU7BTH6"/>
<dbReference type="Gene3D" id="1.25.40.10">
    <property type="entry name" value="Tetratricopeptide repeat domain"/>
    <property type="match status" value="1"/>
</dbReference>
<name>A0AAU7BTH6_9FLAO</name>
<protein>
    <submittedName>
        <fullName evidence="2">Tetratricopeptide repeat protein</fullName>
    </submittedName>
</protein>
<gene>
    <name evidence="2" type="ORF">ABGB03_00670</name>
</gene>
<dbReference type="PROSITE" id="PS50005">
    <property type="entry name" value="TPR"/>
    <property type="match status" value="1"/>
</dbReference>
<reference evidence="2" key="1">
    <citation type="submission" date="2024-05" db="EMBL/GenBank/DDBJ databases">
        <title>Pontimicrobium maritimus sp. nov., isolated form sea water.</title>
        <authorList>
            <person name="Muhammad N."/>
            <person name="Vuong T.Q."/>
            <person name="Han H.L."/>
            <person name="Kim S.-G."/>
        </authorList>
    </citation>
    <scope>NUCLEOTIDE SEQUENCE</scope>
    <source>
        <strain evidence="2">SW4</strain>
    </source>
</reference>
<dbReference type="InterPro" id="IPR011990">
    <property type="entry name" value="TPR-like_helical_dom_sf"/>
</dbReference>
<accession>A0AAU7BTH6</accession>
<feature type="repeat" description="TPR" evidence="1">
    <location>
        <begin position="204"/>
        <end position="237"/>
    </location>
</feature>
<organism evidence="2">
    <name type="scientific">Pontimicrobium sp. SW4</name>
    <dbReference type="NCBI Taxonomy" id="3153519"/>
    <lineage>
        <taxon>Bacteria</taxon>
        <taxon>Pseudomonadati</taxon>
        <taxon>Bacteroidota</taxon>
        <taxon>Flavobacteriia</taxon>
        <taxon>Flavobacteriales</taxon>
        <taxon>Flavobacteriaceae</taxon>
        <taxon>Pontimicrobium</taxon>
    </lineage>
</organism>
<sequence length="252" mass="29375">MNFLKKNHKLQSSNKSIITITKTSFLVLFTIAFVSSCSKNIDYSAEYMEQTSGRYLYNQENVIDVFYENKKLFLNWGEYKIIEPVVLDNNTFFIADIYKKLHFVQHPETKERYLSVISEENEDVISYDYLKVDDTYKTPSMHLKNGNYKEALTGYLEIKEQDSTSTLIDEGNFNSLGYKLLRDKDYENAVEVFKMNVVLFPESANVYDSLADAYLAKGDSLQAFNNFKKTLEYNDNNSKAKRFVEAFSKKQD</sequence>
<dbReference type="InterPro" id="IPR019734">
    <property type="entry name" value="TPR_rpt"/>
</dbReference>
<evidence type="ECO:0000256" key="1">
    <source>
        <dbReference type="PROSITE-ProRule" id="PRU00339"/>
    </source>
</evidence>
<evidence type="ECO:0000313" key="2">
    <source>
        <dbReference type="EMBL" id="XBG61433.1"/>
    </source>
</evidence>
<dbReference type="SUPFAM" id="SSF48452">
    <property type="entry name" value="TPR-like"/>
    <property type="match status" value="1"/>
</dbReference>
<dbReference type="RefSeq" id="WP_347923967.1">
    <property type="nucleotide sequence ID" value="NZ_CP157199.1"/>
</dbReference>
<dbReference type="EMBL" id="CP157199">
    <property type="protein sequence ID" value="XBG61433.1"/>
    <property type="molecule type" value="Genomic_DNA"/>
</dbReference>
<keyword evidence="1" id="KW-0802">TPR repeat</keyword>